<protein>
    <submittedName>
        <fullName evidence="1">Uncharacterized protein</fullName>
    </submittedName>
</protein>
<dbReference type="Proteomes" id="UP001152888">
    <property type="component" value="Unassembled WGS sequence"/>
</dbReference>
<dbReference type="AlphaFoldDB" id="A0A9P0KDJ5"/>
<accession>A0A9P0KDJ5</accession>
<reference evidence="1" key="1">
    <citation type="submission" date="2022-03" db="EMBL/GenBank/DDBJ databases">
        <authorList>
            <person name="Sayadi A."/>
        </authorList>
    </citation>
    <scope>NUCLEOTIDE SEQUENCE</scope>
</reference>
<evidence type="ECO:0000313" key="1">
    <source>
        <dbReference type="EMBL" id="CAH1973267.1"/>
    </source>
</evidence>
<dbReference type="EMBL" id="CAKOFQ010006806">
    <property type="protein sequence ID" value="CAH1973267.1"/>
    <property type="molecule type" value="Genomic_DNA"/>
</dbReference>
<evidence type="ECO:0000313" key="2">
    <source>
        <dbReference type="Proteomes" id="UP001152888"/>
    </source>
</evidence>
<dbReference type="OrthoDB" id="6768381at2759"/>
<comment type="caution">
    <text evidence="1">The sequence shown here is derived from an EMBL/GenBank/DDBJ whole genome shotgun (WGS) entry which is preliminary data.</text>
</comment>
<keyword evidence="2" id="KW-1185">Reference proteome</keyword>
<gene>
    <name evidence="1" type="ORF">ACAOBT_LOCUS10456</name>
</gene>
<sequence>MALDGISICNRPRTQKIIDVVVIPPAGDLQSDEEEFYDNIMSDDSTSLMPQEVAGEVELQHIISSESEDSDREYHLPLSVLREIILKQKALENKEKSCLDLNGLIIL</sequence>
<proteinExistence type="predicted"/>
<organism evidence="1 2">
    <name type="scientific">Acanthoscelides obtectus</name>
    <name type="common">Bean weevil</name>
    <name type="synonym">Bruchus obtectus</name>
    <dbReference type="NCBI Taxonomy" id="200917"/>
    <lineage>
        <taxon>Eukaryota</taxon>
        <taxon>Metazoa</taxon>
        <taxon>Ecdysozoa</taxon>
        <taxon>Arthropoda</taxon>
        <taxon>Hexapoda</taxon>
        <taxon>Insecta</taxon>
        <taxon>Pterygota</taxon>
        <taxon>Neoptera</taxon>
        <taxon>Endopterygota</taxon>
        <taxon>Coleoptera</taxon>
        <taxon>Polyphaga</taxon>
        <taxon>Cucujiformia</taxon>
        <taxon>Chrysomeloidea</taxon>
        <taxon>Chrysomelidae</taxon>
        <taxon>Bruchinae</taxon>
        <taxon>Bruchini</taxon>
        <taxon>Acanthoscelides</taxon>
    </lineage>
</organism>
<name>A0A9P0KDJ5_ACAOB</name>